<organism evidence="2">
    <name type="scientific">Fusarium oxysporum f. sp. melonis 26406</name>
    <dbReference type="NCBI Taxonomy" id="1089452"/>
    <lineage>
        <taxon>Eukaryota</taxon>
        <taxon>Fungi</taxon>
        <taxon>Dikarya</taxon>
        <taxon>Ascomycota</taxon>
        <taxon>Pezizomycotina</taxon>
        <taxon>Sordariomycetes</taxon>
        <taxon>Hypocreomycetidae</taxon>
        <taxon>Hypocreales</taxon>
        <taxon>Nectriaceae</taxon>
        <taxon>Fusarium</taxon>
        <taxon>Fusarium oxysporum species complex</taxon>
    </lineage>
</organism>
<reference evidence="2" key="2">
    <citation type="submission" date="2014-02" db="EMBL/GenBank/DDBJ databases">
        <title>Annotation of the Genome Sequence of Fusarium oxysporum f. sp. melonis 26406.</title>
        <authorList>
            <consortium name="The Broad Institute Genomics Platform"/>
            <person name="Ma L.-J."/>
            <person name="Corby-Kistler H."/>
            <person name="Broz K."/>
            <person name="Gale L.R."/>
            <person name="Jonkers W."/>
            <person name="O'Donnell K."/>
            <person name="Ploetz R."/>
            <person name="Steinberg C."/>
            <person name="Schwartz D.C."/>
            <person name="VanEtten H."/>
            <person name="Zhou S."/>
            <person name="Young S.K."/>
            <person name="Zeng Q."/>
            <person name="Gargeya S."/>
            <person name="Fitzgerald M."/>
            <person name="Abouelleil A."/>
            <person name="Alvarado L."/>
            <person name="Chapman S.B."/>
            <person name="Gainer-Dewar J."/>
            <person name="Goldberg J."/>
            <person name="Griggs A."/>
            <person name="Gujja S."/>
            <person name="Hansen M."/>
            <person name="Howarth C."/>
            <person name="Imamovic A."/>
            <person name="Ireland A."/>
            <person name="Larimer J."/>
            <person name="McCowan C."/>
            <person name="Murphy C."/>
            <person name="Pearson M."/>
            <person name="Poon T.W."/>
            <person name="Priest M."/>
            <person name="Roberts A."/>
            <person name="Saif S."/>
            <person name="Shea T."/>
            <person name="Sykes S."/>
            <person name="Wortman J."/>
            <person name="Nusbaum C."/>
            <person name="Birren B."/>
        </authorList>
    </citation>
    <scope>NUCLEOTIDE SEQUENCE</scope>
    <source>
        <strain evidence="2">26406</strain>
    </source>
</reference>
<name>W9ZQ37_FUSOX</name>
<dbReference type="HOGENOM" id="CLU_2386244_0_0_1"/>
<feature type="compositionally biased region" description="Basic and acidic residues" evidence="1">
    <location>
        <begin position="13"/>
        <end position="23"/>
    </location>
</feature>
<protein>
    <submittedName>
        <fullName evidence="2">Uncharacterized protein</fullName>
    </submittedName>
</protein>
<dbReference type="EMBL" id="KI981159">
    <property type="protein sequence ID" value="EXK23251.1"/>
    <property type="molecule type" value="Genomic_DNA"/>
</dbReference>
<gene>
    <name evidence="2" type="ORF">FOMG_19970</name>
</gene>
<evidence type="ECO:0000313" key="2">
    <source>
        <dbReference type="EMBL" id="EXK23251.1"/>
    </source>
</evidence>
<feature type="region of interest" description="Disordered" evidence="1">
    <location>
        <begin position="1"/>
        <end position="26"/>
    </location>
</feature>
<sequence>MTSRRPGHRTRLRQPDETQDKELGGASDWRYGRAEEVASRIGSTVHRNVFSGWSRVVFSTQSARTWPFTASAVLLPAHVILSITRSGFAYSGSS</sequence>
<dbReference type="AlphaFoldDB" id="W9ZQ37"/>
<feature type="compositionally biased region" description="Basic residues" evidence="1">
    <location>
        <begin position="1"/>
        <end position="12"/>
    </location>
</feature>
<accession>W9ZQ37</accession>
<dbReference type="Proteomes" id="UP000030703">
    <property type="component" value="Unassembled WGS sequence"/>
</dbReference>
<proteinExistence type="predicted"/>
<reference evidence="2" key="1">
    <citation type="submission" date="2012-04" db="EMBL/GenBank/DDBJ databases">
        <title>The Genome Sequence of Fusarium oxysporum melonis.</title>
        <authorList>
            <consortium name="The Broad Institute Genome Sequencing Platform"/>
            <person name="Ma L.-J."/>
            <person name="Gale L.R."/>
            <person name="Schwartz D.C."/>
            <person name="Zhou S."/>
            <person name="Corby-Kistler H."/>
            <person name="Young S.K."/>
            <person name="Zeng Q."/>
            <person name="Gargeya S."/>
            <person name="Fitzgerald M."/>
            <person name="Haas B."/>
            <person name="Abouelleil A."/>
            <person name="Alvarado L."/>
            <person name="Arachchi H.M."/>
            <person name="Berlin A."/>
            <person name="Brown A."/>
            <person name="Chapman S.B."/>
            <person name="Chen Z."/>
            <person name="Dunbar C."/>
            <person name="Freedman E."/>
            <person name="Gearin G."/>
            <person name="Goldberg J."/>
            <person name="Griggs A."/>
            <person name="Gujja S."/>
            <person name="Heiman D."/>
            <person name="Howarth C."/>
            <person name="Larson L."/>
            <person name="Lui A."/>
            <person name="MacDonald P.J.P."/>
            <person name="Montmayeur A."/>
            <person name="Murphy C."/>
            <person name="Neiman D."/>
            <person name="Pearson M."/>
            <person name="Priest M."/>
            <person name="Roberts A."/>
            <person name="Saif S."/>
            <person name="Shea T."/>
            <person name="Shenoy N."/>
            <person name="Sisk P."/>
            <person name="Stolte C."/>
            <person name="Sykes S."/>
            <person name="Wortman J."/>
            <person name="Nusbaum C."/>
            <person name="Birren B."/>
        </authorList>
    </citation>
    <scope>NUCLEOTIDE SEQUENCE</scope>
    <source>
        <strain evidence="2">26406</strain>
    </source>
</reference>
<evidence type="ECO:0000256" key="1">
    <source>
        <dbReference type="SAM" id="MobiDB-lite"/>
    </source>
</evidence>
<dbReference type="VEuPathDB" id="FungiDB:FOMG_19970"/>